<keyword evidence="5 7" id="KW-1133">Transmembrane helix</keyword>
<dbReference type="RefSeq" id="WP_333723118.1">
    <property type="nucleotide sequence ID" value="NZ_CP049222.1"/>
</dbReference>
<feature type="transmembrane region" description="Helical" evidence="7">
    <location>
        <begin position="159"/>
        <end position="184"/>
    </location>
</feature>
<geneLocation type="plasmid" evidence="9 10">
    <name>pQ15_94_5</name>
</geneLocation>
<feature type="transmembrane region" description="Helical" evidence="7">
    <location>
        <begin position="399"/>
        <end position="416"/>
    </location>
</feature>
<dbReference type="Gene3D" id="1.20.1250.20">
    <property type="entry name" value="MFS general substrate transporter like domains"/>
    <property type="match status" value="1"/>
</dbReference>
<dbReference type="PANTHER" id="PTHR42718:SF47">
    <property type="entry name" value="METHYL VIOLOGEN RESISTANCE PROTEIN SMVA"/>
    <property type="match status" value="1"/>
</dbReference>
<dbReference type="AlphaFoldDB" id="A0AAJ4N9L6"/>
<feature type="transmembrane region" description="Helical" evidence="7">
    <location>
        <begin position="256"/>
        <end position="278"/>
    </location>
</feature>
<dbReference type="Gene3D" id="1.20.1720.10">
    <property type="entry name" value="Multidrug resistance protein D"/>
    <property type="match status" value="1"/>
</dbReference>
<protein>
    <submittedName>
        <fullName evidence="9">MFS transporter</fullName>
    </submittedName>
</protein>
<organism evidence="9 10">
    <name type="scientific">Agrobacterium tumefaciens</name>
    <dbReference type="NCBI Taxonomy" id="358"/>
    <lineage>
        <taxon>Bacteria</taxon>
        <taxon>Pseudomonadati</taxon>
        <taxon>Pseudomonadota</taxon>
        <taxon>Alphaproteobacteria</taxon>
        <taxon>Hyphomicrobiales</taxon>
        <taxon>Rhizobiaceae</taxon>
        <taxon>Rhizobium/Agrobacterium group</taxon>
        <taxon>Agrobacterium</taxon>
        <taxon>Agrobacterium tumefaciens complex</taxon>
    </lineage>
</organism>
<feature type="transmembrane region" description="Helical" evidence="7">
    <location>
        <begin position="298"/>
        <end position="316"/>
    </location>
</feature>
<evidence type="ECO:0000313" key="10">
    <source>
        <dbReference type="Proteomes" id="UP000663946"/>
    </source>
</evidence>
<dbReference type="Proteomes" id="UP000663946">
    <property type="component" value="Plasmid pQ15_94_5"/>
</dbReference>
<feature type="transmembrane region" description="Helical" evidence="7">
    <location>
        <begin position="196"/>
        <end position="214"/>
    </location>
</feature>
<evidence type="ECO:0000256" key="1">
    <source>
        <dbReference type="ARBA" id="ARBA00004651"/>
    </source>
</evidence>
<feature type="transmembrane region" description="Helical" evidence="7">
    <location>
        <begin position="226"/>
        <end position="244"/>
    </location>
</feature>
<keyword evidence="9" id="KW-0614">Plasmid</keyword>
<keyword evidence="3" id="KW-1003">Cell membrane</keyword>
<feature type="transmembrane region" description="Helical" evidence="7">
    <location>
        <begin position="467"/>
        <end position="486"/>
    </location>
</feature>
<feature type="transmembrane region" description="Helical" evidence="7">
    <location>
        <begin position="328"/>
        <end position="346"/>
    </location>
</feature>
<name>A0AAJ4N9L6_AGRTU</name>
<feature type="transmembrane region" description="Helical" evidence="7">
    <location>
        <begin position="75"/>
        <end position="94"/>
    </location>
</feature>
<comment type="subcellular location">
    <subcellularLocation>
        <location evidence="1">Cell membrane</location>
        <topology evidence="1">Multi-pass membrane protein</topology>
    </subcellularLocation>
</comment>
<keyword evidence="6 7" id="KW-0472">Membrane</keyword>
<gene>
    <name evidence="9" type="ORF">G6M86_29725</name>
</gene>
<dbReference type="GO" id="GO:0022857">
    <property type="term" value="F:transmembrane transporter activity"/>
    <property type="evidence" value="ECO:0007669"/>
    <property type="project" value="InterPro"/>
</dbReference>
<proteinExistence type="predicted"/>
<evidence type="ECO:0000256" key="5">
    <source>
        <dbReference type="ARBA" id="ARBA00022989"/>
    </source>
</evidence>
<dbReference type="InterPro" id="IPR020846">
    <property type="entry name" value="MFS_dom"/>
</dbReference>
<dbReference type="PROSITE" id="PS50850">
    <property type="entry name" value="MFS"/>
    <property type="match status" value="1"/>
</dbReference>
<feature type="transmembrane region" description="Helical" evidence="7">
    <location>
        <begin position="7"/>
        <end position="30"/>
    </location>
</feature>
<evidence type="ECO:0000313" key="9">
    <source>
        <dbReference type="EMBL" id="QTG17501.1"/>
    </source>
</evidence>
<sequence length="495" mass="50521">MHTPSRWLVLAAVMMAFTPVVVDMTILHIAVPSLTLALSASGTEVLWIIDIYPLVMAGLLVPMGTLADKVGCRRLLLVGLSIFTFASVAAAFSTSASMLIAARAVLGVGSAMIMPCVLAVIRQTFEDDAERATALGAWSVVGMAGAAIGPLAGGLLLEHFWWGSVFLVNVPIMMVVIPMVWILIPRRSGNASASWKPGQALIVIAGLMLTVYGIKTGVKTTLDGKSVTTLLAGAALLAWFGRMQMTSKTPMLDLSLLAKPTIAVGFLMAFVASGSLAGFELVLAQELQFVLGKTPLEAGMFMLPLVIAAAVGGPVGGKLATWFGLRPVASLSMAVAAASLAALAFADFKNAGVVVPALLAALGFALGVGLLASSIAIMGSAPEEKAGAAGALESTGYELGGGLGITIFGVLVNSIYRNSFVPPLGAVETASNSIGEAMTAANSAGGTLGSEITAAARFAFVDAHGTVLISVSLIIALLAIVVFASLRGVKIATSH</sequence>
<dbReference type="EMBL" id="CP049222">
    <property type="protein sequence ID" value="QTG17501.1"/>
    <property type="molecule type" value="Genomic_DNA"/>
</dbReference>
<feature type="transmembrane region" description="Helical" evidence="7">
    <location>
        <begin position="358"/>
        <end position="378"/>
    </location>
</feature>
<dbReference type="InterPro" id="IPR036259">
    <property type="entry name" value="MFS_trans_sf"/>
</dbReference>
<feature type="transmembrane region" description="Helical" evidence="7">
    <location>
        <begin position="100"/>
        <end position="121"/>
    </location>
</feature>
<evidence type="ECO:0000256" key="7">
    <source>
        <dbReference type="SAM" id="Phobius"/>
    </source>
</evidence>
<dbReference type="InterPro" id="IPR011701">
    <property type="entry name" value="MFS"/>
</dbReference>
<dbReference type="PRINTS" id="PR01036">
    <property type="entry name" value="TCRTETB"/>
</dbReference>
<evidence type="ECO:0000259" key="8">
    <source>
        <dbReference type="PROSITE" id="PS50850"/>
    </source>
</evidence>
<keyword evidence="4 7" id="KW-0812">Transmembrane</keyword>
<reference evidence="9" key="1">
    <citation type="submission" date="2020-02" db="EMBL/GenBank/DDBJ databases">
        <title>Unexpected conservation and global transmission of agrobacterial virulence plasmids.</title>
        <authorList>
            <person name="Weisberg A.J."/>
            <person name="Davis E.W. II"/>
            <person name="Tabima J.R."/>
            <person name="Belcher M.S."/>
            <person name="Miller M."/>
            <person name="Kuo C.-H."/>
            <person name="Loper J.E."/>
            <person name="Grunwald N.J."/>
            <person name="Putnam M.L."/>
            <person name="Chang J.H."/>
        </authorList>
    </citation>
    <scope>NUCLEOTIDE SEQUENCE</scope>
    <source>
        <strain evidence="9">Q15/94</strain>
        <plasmid evidence="9">pQ15_94_5</plasmid>
    </source>
</reference>
<dbReference type="Pfam" id="PF07690">
    <property type="entry name" value="MFS_1"/>
    <property type="match status" value="1"/>
</dbReference>
<keyword evidence="2" id="KW-0813">Transport</keyword>
<evidence type="ECO:0000256" key="6">
    <source>
        <dbReference type="ARBA" id="ARBA00023136"/>
    </source>
</evidence>
<dbReference type="PANTHER" id="PTHR42718">
    <property type="entry name" value="MAJOR FACILITATOR SUPERFAMILY MULTIDRUG TRANSPORTER MFSC"/>
    <property type="match status" value="1"/>
</dbReference>
<evidence type="ECO:0000256" key="2">
    <source>
        <dbReference type="ARBA" id="ARBA00022448"/>
    </source>
</evidence>
<dbReference type="CDD" id="cd17321">
    <property type="entry name" value="MFS_MMR_MDR_like"/>
    <property type="match status" value="1"/>
</dbReference>
<feature type="transmembrane region" description="Helical" evidence="7">
    <location>
        <begin position="133"/>
        <end position="153"/>
    </location>
</feature>
<evidence type="ECO:0000256" key="4">
    <source>
        <dbReference type="ARBA" id="ARBA00022692"/>
    </source>
</evidence>
<accession>A0AAJ4N9L6</accession>
<dbReference type="GO" id="GO:0005886">
    <property type="term" value="C:plasma membrane"/>
    <property type="evidence" value="ECO:0007669"/>
    <property type="project" value="UniProtKB-SubCell"/>
</dbReference>
<dbReference type="SUPFAM" id="SSF103473">
    <property type="entry name" value="MFS general substrate transporter"/>
    <property type="match status" value="1"/>
</dbReference>
<feature type="transmembrane region" description="Helical" evidence="7">
    <location>
        <begin position="45"/>
        <end position="63"/>
    </location>
</feature>
<feature type="domain" description="Major facilitator superfamily (MFS) profile" evidence="8">
    <location>
        <begin position="9"/>
        <end position="490"/>
    </location>
</feature>
<evidence type="ECO:0000256" key="3">
    <source>
        <dbReference type="ARBA" id="ARBA00022475"/>
    </source>
</evidence>